<evidence type="ECO:0000256" key="1">
    <source>
        <dbReference type="SAM" id="MobiDB-lite"/>
    </source>
</evidence>
<feature type="region of interest" description="Disordered" evidence="1">
    <location>
        <begin position="1"/>
        <end position="23"/>
    </location>
</feature>
<feature type="transmembrane region" description="Helical" evidence="2">
    <location>
        <begin position="106"/>
        <end position="126"/>
    </location>
</feature>
<accession>A0A6G9D457</accession>
<keyword evidence="2" id="KW-0472">Membrane</keyword>
<evidence type="ECO:0000313" key="4">
    <source>
        <dbReference type="Proteomes" id="UP000502345"/>
    </source>
</evidence>
<keyword evidence="2" id="KW-1133">Transmembrane helix</keyword>
<protein>
    <submittedName>
        <fullName evidence="3">Uncharacterized protein</fullName>
    </submittedName>
</protein>
<feature type="transmembrane region" description="Helical" evidence="2">
    <location>
        <begin position="132"/>
        <end position="150"/>
    </location>
</feature>
<name>A0A6G9D457_RHOER</name>
<evidence type="ECO:0000256" key="2">
    <source>
        <dbReference type="SAM" id="Phobius"/>
    </source>
</evidence>
<organism evidence="3 4">
    <name type="scientific">Rhodococcus erythropolis</name>
    <name type="common">Arthrobacter picolinophilus</name>
    <dbReference type="NCBI Taxonomy" id="1833"/>
    <lineage>
        <taxon>Bacteria</taxon>
        <taxon>Bacillati</taxon>
        <taxon>Actinomycetota</taxon>
        <taxon>Actinomycetes</taxon>
        <taxon>Mycobacteriales</taxon>
        <taxon>Nocardiaceae</taxon>
        <taxon>Rhodococcus</taxon>
        <taxon>Rhodococcus erythropolis group</taxon>
    </lineage>
</organism>
<proteinExistence type="predicted"/>
<dbReference type="Proteomes" id="UP000502345">
    <property type="component" value="Plasmid plas4"/>
</dbReference>
<evidence type="ECO:0000313" key="3">
    <source>
        <dbReference type="EMBL" id="QIP44017.1"/>
    </source>
</evidence>
<feature type="compositionally biased region" description="Basic residues" evidence="1">
    <location>
        <begin position="1"/>
        <end position="11"/>
    </location>
</feature>
<dbReference type="AlphaFoldDB" id="A0A6G9D457"/>
<geneLocation type="plasmid" evidence="3 4">
    <name>plas4</name>
</geneLocation>
<keyword evidence="2" id="KW-0812">Transmembrane</keyword>
<reference evidence="3 4" key="1">
    <citation type="submission" date="2020-03" db="EMBL/GenBank/DDBJ databases">
        <title>Screen low temperature-resistant strains for efficient degradation of petroleum hydrocarbons under the low temperature.</title>
        <authorList>
            <person name="Wang Y."/>
            <person name="Chen J."/>
        </authorList>
    </citation>
    <scope>NUCLEOTIDE SEQUENCE [LARGE SCALE GENOMIC DNA]</scope>
    <source>
        <strain evidence="3 4">KB1</strain>
        <plasmid evidence="3 4">plas4</plasmid>
    </source>
</reference>
<sequence>MNRRREGRKTLSKNSDRDDDDWTVGEVFEAGARTPVEPIFAGSEEWDSAPVLYSLPTPSGIDFNSRTAQALETWFDATVGPTTGVASWSTPGAGSPLIRSYEQMRWVMAVSSFALLLSTVVVAVGPWMLQDLMLWLFVATIGSASAAWACDSKAKAVRRGQTMKTAGRDALAHGRMRIAQGTPSPPELKLALHVAQTAHVIEASPAFSSGYLSSHRRRINLAEEVAALSADAAELWNVRKTLTRKEDIPEGSDASALLGVLAAHERDLISVWDSLKARANALDRYRIKVDEMNDRLRYLDQLEAAAVHADRIVALKNRTVEHRQAAEATDSMSAELEAVREAIDSLVRGMDKDIAVLEARPADHESD</sequence>
<dbReference type="EMBL" id="CP050127">
    <property type="protein sequence ID" value="QIP44017.1"/>
    <property type="molecule type" value="Genomic_DNA"/>
</dbReference>
<gene>
    <name evidence="3" type="ORF">G9444_6774</name>
</gene>
<keyword evidence="3" id="KW-0614">Plasmid</keyword>